<evidence type="ECO:0000259" key="1">
    <source>
        <dbReference type="Pfam" id="PF01636"/>
    </source>
</evidence>
<protein>
    <recommendedName>
        <fullName evidence="1">Aminoglycoside phosphotransferase domain-containing protein</fullName>
    </recommendedName>
</protein>
<dbReference type="PATRIC" id="fig|471514.4.peg.4576"/>
<sequence>MKDQPIWDIEWWNRPQRLTQSRRGHDWRQDDSVESADSDMALTSALGLHYGISVQAYQQLRSATGVIAEDGTRYVWKPVKQRDAVTKLPEIEWLVTRLNDGGVLAAGPIMTNQQHLFCRVEENRIGYLQPWLPGQHLDLREDKERFAAISTVSRMHTITAIPDGPAQMNAGKPSVLSRPSLLVHRMVYKRQLVIRVWSQLLEQFPEWQTMSVPVMDGMARAIESANRDRLRLVSPRSWCHRDLAPHNLLWDGQRIGMIDFDLAAIDDPLGDLLQICNHALYLGAVRDASEWFQMVHLYAVSTSMSEDERSRMKGLLQFPETLVRAITDWLHAGHPTHGTLLHHAMECEIKRQDFIRQLG</sequence>
<dbReference type="InterPro" id="IPR002575">
    <property type="entry name" value="Aminoglycoside_PTrfase"/>
</dbReference>
<comment type="caution">
    <text evidence="2">The sequence shown here is derived from an EMBL/GenBank/DDBJ whole genome shotgun (WGS) entry which is preliminary data.</text>
</comment>
<dbReference type="AlphaFoldDB" id="A0A0P9GNY0"/>
<dbReference type="InterPro" id="IPR011009">
    <property type="entry name" value="Kinase-like_dom_sf"/>
</dbReference>
<gene>
    <name evidence="2" type="ORF">AN477_18300</name>
</gene>
<dbReference type="PANTHER" id="PTHR39179:SF1">
    <property type="entry name" value="SPORE COAT PROTEIN I"/>
    <property type="match status" value="1"/>
</dbReference>
<dbReference type="Gene3D" id="3.90.1200.10">
    <property type="match status" value="1"/>
</dbReference>
<dbReference type="EMBL" id="LJCO01000079">
    <property type="protein sequence ID" value="KPV42262.1"/>
    <property type="molecule type" value="Genomic_DNA"/>
</dbReference>
<dbReference type="SUPFAM" id="SSF56112">
    <property type="entry name" value="Protein kinase-like (PK-like)"/>
    <property type="match status" value="1"/>
</dbReference>
<dbReference type="Pfam" id="PF01636">
    <property type="entry name" value="APH"/>
    <property type="match status" value="1"/>
</dbReference>
<reference evidence="2 3" key="1">
    <citation type="submission" date="2015-09" db="EMBL/GenBank/DDBJ databases">
        <title>Draft genome sequence of Alicyclobacillus ferrooxydans DSM 22381.</title>
        <authorList>
            <person name="Hemp J."/>
        </authorList>
    </citation>
    <scope>NUCLEOTIDE SEQUENCE [LARGE SCALE GENOMIC DNA]</scope>
    <source>
        <strain evidence="2 3">TC-34</strain>
    </source>
</reference>
<dbReference type="RefSeq" id="WP_054970620.1">
    <property type="nucleotide sequence ID" value="NZ_LJCO01000079.1"/>
</dbReference>
<evidence type="ECO:0000313" key="2">
    <source>
        <dbReference type="EMBL" id="KPV42262.1"/>
    </source>
</evidence>
<dbReference type="OrthoDB" id="2373610at2"/>
<proteinExistence type="predicted"/>
<dbReference type="PANTHER" id="PTHR39179">
    <property type="entry name" value="SPORE COAT PROTEIN I"/>
    <property type="match status" value="1"/>
</dbReference>
<keyword evidence="3" id="KW-1185">Reference proteome</keyword>
<evidence type="ECO:0000313" key="3">
    <source>
        <dbReference type="Proteomes" id="UP000050482"/>
    </source>
</evidence>
<accession>A0A0P9GNY0</accession>
<dbReference type="STRING" id="471514.AN477_18300"/>
<dbReference type="Proteomes" id="UP000050482">
    <property type="component" value="Unassembled WGS sequence"/>
</dbReference>
<dbReference type="GO" id="GO:0042601">
    <property type="term" value="C:endospore-forming forespore"/>
    <property type="evidence" value="ECO:0007669"/>
    <property type="project" value="TreeGrafter"/>
</dbReference>
<organism evidence="2 3">
    <name type="scientific">Alicyclobacillus ferrooxydans</name>
    <dbReference type="NCBI Taxonomy" id="471514"/>
    <lineage>
        <taxon>Bacteria</taxon>
        <taxon>Bacillati</taxon>
        <taxon>Bacillota</taxon>
        <taxon>Bacilli</taxon>
        <taxon>Bacillales</taxon>
        <taxon>Alicyclobacillaceae</taxon>
        <taxon>Alicyclobacillus</taxon>
    </lineage>
</organism>
<name>A0A0P9GNY0_9BACL</name>
<dbReference type="InterPro" id="IPR047175">
    <property type="entry name" value="CotS-like"/>
</dbReference>
<feature type="domain" description="Aminoglycoside phosphotransferase" evidence="1">
    <location>
        <begin position="72"/>
        <end position="278"/>
    </location>
</feature>